<dbReference type="EMBL" id="JAFCMP010000179">
    <property type="protein sequence ID" value="KAG5184004.1"/>
    <property type="molecule type" value="Genomic_DNA"/>
</dbReference>
<dbReference type="Proteomes" id="UP000664859">
    <property type="component" value="Unassembled WGS sequence"/>
</dbReference>
<gene>
    <name evidence="1" type="ORF">JKP88DRAFT_262908</name>
</gene>
<proteinExistence type="predicted"/>
<evidence type="ECO:0000313" key="1">
    <source>
        <dbReference type="EMBL" id="KAG5184004.1"/>
    </source>
</evidence>
<organism evidence="1 2">
    <name type="scientific">Tribonema minus</name>
    <dbReference type="NCBI Taxonomy" id="303371"/>
    <lineage>
        <taxon>Eukaryota</taxon>
        <taxon>Sar</taxon>
        <taxon>Stramenopiles</taxon>
        <taxon>Ochrophyta</taxon>
        <taxon>PX clade</taxon>
        <taxon>Xanthophyceae</taxon>
        <taxon>Tribonematales</taxon>
        <taxon>Tribonemataceae</taxon>
        <taxon>Tribonema</taxon>
    </lineage>
</organism>
<reference evidence="1" key="1">
    <citation type="submission" date="2021-02" db="EMBL/GenBank/DDBJ databases">
        <title>First Annotated Genome of the Yellow-green Alga Tribonema minus.</title>
        <authorList>
            <person name="Mahan K.M."/>
        </authorList>
    </citation>
    <scope>NUCLEOTIDE SEQUENCE</scope>
    <source>
        <strain evidence="1">UTEX B ZZ1240</strain>
    </source>
</reference>
<name>A0A835Z0A8_9STRA</name>
<protein>
    <submittedName>
        <fullName evidence="1">Uncharacterized protein</fullName>
    </submittedName>
</protein>
<accession>A0A835Z0A8</accession>
<keyword evidence="2" id="KW-1185">Reference proteome</keyword>
<sequence length="292" mass="33500">MAQRRALTPFELPGLHDTVLCFAGRGQGVFFACVSKSWAAAIRRQPGLRTTYEQIAIYPKRVAWAWRVHHCSQLAWAIGKWSPPDIVTRFMTRCAAVHHGVCRLKSGIISSDRPRLLECLQKKTGVFINYDVTLHLAIDIGSYDVARWCRKKAGPYYEWHSEMRAIEALERRSVKAWAWHAKHICPFYFDWLHALVIAVEAGGVALAREVLDRLPAHEDADTLADKALPFMCTGCTTSIEWFCQLNIGLYEEKALTKAIAWMRGKDPVRMRRNAVCFVEHKPELREWFAEFL</sequence>
<comment type="caution">
    <text evidence="1">The sequence shown here is derived from an EMBL/GenBank/DDBJ whole genome shotgun (WGS) entry which is preliminary data.</text>
</comment>
<evidence type="ECO:0000313" key="2">
    <source>
        <dbReference type="Proteomes" id="UP000664859"/>
    </source>
</evidence>
<dbReference type="AlphaFoldDB" id="A0A835Z0A8"/>